<evidence type="ECO:0000313" key="1">
    <source>
        <dbReference type="EMBL" id="MCD7463157.1"/>
    </source>
</evidence>
<evidence type="ECO:0000313" key="2">
    <source>
        <dbReference type="Proteomes" id="UP000823775"/>
    </source>
</evidence>
<protein>
    <recommendedName>
        <fullName evidence="3">DUF538 family protein</fullName>
    </recommendedName>
</protein>
<name>A0ABS8SXQ4_DATST</name>
<gene>
    <name evidence="1" type="ORF">HAX54_050049</name>
</gene>
<dbReference type="InterPro" id="IPR007493">
    <property type="entry name" value="DUF538"/>
</dbReference>
<reference evidence="1 2" key="1">
    <citation type="journal article" date="2021" name="BMC Genomics">
        <title>Datura genome reveals duplications of psychoactive alkaloid biosynthetic genes and high mutation rate following tissue culture.</title>
        <authorList>
            <person name="Rajewski A."/>
            <person name="Carter-House D."/>
            <person name="Stajich J."/>
            <person name="Litt A."/>
        </authorList>
    </citation>
    <scope>NUCLEOTIDE SEQUENCE [LARGE SCALE GENOMIC DNA]</scope>
    <source>
        <strain evidence="1">AR-01</strain>
    </source>
</reference>
<dbReference type="Proteomes" id="UP000823775">
    <property type="component" value="Unassembled WGS sequence"/>
</dbReference>
<dbReference type="InterPro" id="IPR036758">
    <property type="entry name" value="At5g01610-like"/>
</dbReference>
<dbReference type="PANTHER" id="PTHR31676:SF200">
    <property type="entry name" value="DUF538 FAMILY PROTEIN"/>
    <property type="match status" value="1"/>
</dbReference>
<organism evidence="1 2">
    <name type="scientific">Datura stramonium</name>
    <name type="common">Jimsonweed</name>
    <name type="synonym">Common thornapple</name>
    <dbReference type="NCBI Taxonomy" id="4076"/>
    <lineage>
        <taxon>Eukaryota</taxon>
        <taxon>Viridiplantae</taxon>
        <taxon>Streptophyta</taxon>
        <taxon>Embryophyta</taxon>
        <taxon>Tracheophyta</taxon>
        <taxon>Spermatophyta</taxon>
        <taxon>Magnoliopsida</taxon>
        <taxon>eudicotyledons</taxon>
        <taxon>Gunneridae</taxon>
        <taxon>Pentapetalae</taxon>
        <taxon>asterids</taxon>
        <taxon>lamiids</taxon>
        <taxon>Solanales</taxon>
        <taxon>Solanaceae</taxon>
        <taxon>Solanoideae</taxon>
        <taxon>Datureae</taxon>
        <taxon>Datura</taxon>
    </lineage>
</organism>
<dbReference type="PANTHER" id="PTHR31676">
    <property type="entry name" value="T31J12.3 PROTEIN-RELATED"/>
    <property type="match status" value="1"/>
</dbReference>
<dbReference type="Gene3D" id="2.30.240.10">
    <property type="entry name" value="At5g01610-like"/>
    <property type="match status" value="1"/>
</dbReference>
<comment type="caution">
    <text evidence="1">The sequence shown here is derived from an EMBL/GenBank/DDBJ whole genome shotgun (WGS) entry which is preliminary data.</text>
</comment>
<keyword evidence="2" id="KW-1185">Reference proteome</keyword>
<accession>A0ABS8SXQ4</accession>
<proteinExistence type="predicted"/>
<dbReference type="SUPFAM" id="SSF141562">
    <property type="entry name" value="At5g01610-like"/>
    <property type="match status" value="1"/>
</dbReference>
<evidence type="ECO:0008006" key="3">
    <source>
        <dbReference type="Google" id="ProtNLM"/>
    </source>
</evidence>
<dbReference type="Pfam" id="PF04398">
    <property type="entry name" value="DUF538"/>
    <property type="match status" value="1"/>
</dbReference>
<sequence length="172" mass="19259">MAKFCLFTCKYHTINSVPPKQMTKTTRTSHYKRGSHMAEKEGAIVKKGHEEGLKMALSLLEEYELPAGLLPLADVIEVGFVKTTGYMWILQTKKVEHNFKMISKLVSYSTEITGYVEKKRIKKLKGVKAKELMLWPPVGDISVDDPPTGKIHFKSLAGITKTFPVEAFAAGQ</sequence>
<dbReference type="EMBL" id="JACEIK010000869">
    <property type="protein sequence ID" value="MCD7463157.1"/>
    <property type="molecule type" value="Genomic_DNA"/>
</dbReference>